<evidence type="ECO:0000313" key="4">
    <source>
        <dbReference type="Proteomes" id="UP001164929"/>
    </source>
</evidence>
<proteinExistence type="predicted"/>
<evidence type="ECO:0000313" key="2">
    <source>
        <dbReference type="EMBL" id="KAJ6990519.1"/>
    </source>
</evidence>
<dbReference type="EMBL" id="JAQIZT010000007">
    <property type="protein sequence ID" value="KAJ6990517.1"/>
    <property type="molecule type" value="Genomic_DNA"/>
</dbReference>
<accession>A0AAD6QHK3</accession>
<dbReference type="EMBL" id="JAQIZT010000007">
    <property type="protein sequence ID" value="KAJ6990524.1"/>
    <property type="molecule type" value="Genomic_DNA"/>
</dbReference>
<dbReference type="AlphaFoldDB" id="A0AAD6QHK3"/>
<reference evidence="2" key="1">
    <citation type="journal article" date="2023" name="Mol. Ecol. Resour.">
        <title>Chromosome-level genome assembly of a triploid poplar Populus alba 'Berolinensis'.</title>
        <authorList>
            <person name="Chen S."/>
            <person name="Yu Y."/>
            <person name="Wang X."/>
            <person name="Wang S."/>
            <person name="Zhang T."/>
            <person name="Zhou Y."/>
            <person name="He R."/>
            <person name="Meng N."/>
            <person name="Wang Y."/>
            <person name="Liu W."/>
            <person name="Liu Z."/>
            <person name="Liu J."/>
            <person name="Guo Q."/>
            <person name="Huang H."/>
            <person name="Sederoff R.R."/>
            <person name="Wang G."/>
            <person name="Qu G."/>
            <person name="Chen S."/>
        </authorList>
    </citation>
    <scope>NUCLEOTIDE SEQUENCE</scope>
    <source>
        <strain evidence="2">SC-2020</strain>
    </source>
</reference>
<sequence>MLTVNNNDFQFYLNQMIYTRQNPDVIVFLMIAWRKPRTGSD</sequence>
<name>A0AAD6QHK3_9ROSI</name>
<gene>
    <name evidence="1" type="ORF">NC653_018930</name>
    <name evidence="2" type="ORF">NC653_018932</name>
    <name evidence="3" type="ORF">NC653_018937</name>
</gene>
<keyword evidence="4" id="KW-1185">Reference proteome</keyword>
<protein>
    <submittedName>
        <fullName evidence="2">Uncharacterized protein</fullName>
    </submittedName>
</protein>
<organism evidence="2 4">
    <name type="scientific">Populus alba x Populus x berolinensis</name>
    <dbReference type="NCBI Taxonomy" id="444605"/>
    <lineage>
        <taxon>Eukaryota</taxon>
        <taxon>Viridiplantae</taxon>
        <taxon>Streptophyta</taxon>
        <taxon>Embryophyta</taxon>
        <taxon>Tracheophyta</taxon>
        <taxon>Spermatophyta</taxon>
        <taxon>Magnoliopsida</taxon>
        <taxon>eudicotyledons</taxon>
        <taxon>Gunneridae</taxon>
        <taxon>Pentapetalae</taxon>
        <taxon>rosids</taxon>
        <taxon>fabids</taxon>
        <taxon>Malpighiales</taxon>
        <taxon>Salicaceae</taxon>
        <taxon>Saliceae</taxon>
        <taxon>Populus</taxon>
    </lineage>
</organism>
<evidence type="ECO:0000313" key="3">
    <source>
        <dbReference type="EMBL" id="KAJ6990524.1"/>
    </source>
</evidence>
<evidence type="ECO:0000313" key="1">
    <source>
        <dbReference type="EMBL" id="KAJ6990517.1"/>
    </source>
</evidence>
<dbReference type="Proteomes" id="UP001164929">
    <property type="component" value="Chromosome 7"/>
</dbReference>
<dbReference type="EMBL" id="JAQIZT010000007">
    <property type="protein sequence ID" value="KAJ6990519.1"/>
    <property type="molecule type" value="Genomic_DNA"/>
</dbReference>
<comment type="caution">
    <text evidence="2">The sequence shown here is derived from an EMBL/GenBank/DDBJ whole genome shotgun (WGS) entry which is preliminary data.</text>
</comment>